<proteinExistence type="predicted"/>
<dbReference type="RefSeq" id="WP_148985776.1">
    <property type="nucleotide sequence ID" value="NZ_JBNILK010000005.1"/>
</dbReference>
<comment type="caution">
    <text evidence="5">The sequence shown here is derived from an EMBL/GenBank/DDBJ whole genome shotgun (WGS) entry which is preliminary data.</text>
</comment>
<dbReference type="EMBL" id="VTEQ01000005">
    <property type="protein sequence ID" value="TYS52514.1"/>
    <property type="molecule type" value="Genomic_DNA"/>
</dbReference>
<evidence type="ECO:0000313" key="6">
    <source>
        <dbReference type="Proteomes" id="UP000322997"/>
    </source>
</evidence>
<feature type="coiled-coil region" evidence="3">
    <location>
        <begin position="51"/>
        <end position="82"/>
    </location>
</feature>
<evidence type="ECO:0000259" key="4">
    <source>
        <dbReference type="Pfam" id="PF14449"/>
    </source>
</evidence>
<protein>
    <recommendedName>
        <fullName evidence="4">Pre-toxin TG domain-containing protein</fullName>
    </recommendedName>
</protein>
<keyword evidence="3" id="KW-0175">Coiled coil</keyword>
<reference evidence="5 6" key="1">
    <citation type="submission" date="2019-08" db="EMBL/GenBank/DDBJ databases">
        <title>Bacillus genomes from the desert of Cuatro Cienegas, Coahuila.</title>
        <authorList>
            <person name="Olmedo-Alvarez G."/>
        </authorList>
    </citation>
    <scope>NUCLEOTIDE SEQUENCE [LARGE SCALE GENOMIC DNA]</scope>
    <source>
        <strain evidence="5 6">CH108_3D</strain>
    </source>
</reference>
<dbReference type="InterPro" id="IPR027797">
    <property type="entry name" value="PT-TG_dom"/>
</dbReference>
<comment type="subcellular location">
    <subcellularLocation>
        <location evidence="1">Secreted</location>
    </subcellularLocation>
</comment>
<gene>
    <name evidence="5" type="ORF">FZC83_16935</name>
</gene>
<evidence type="ECO:0000256" key="3">
    <source>
        <dbReference type="SAM" id="Coils"/>
    </source>
</evidence>
<dbReference type="AlphaFoldDB" id="A0A5D4RS16"/>
<sequence>MTEIKVDPDQLKELVDGIQKSEDKVDDALGKLSWTFSSFLVGITQANTGRIKDVQAELEHHMKKYQSKLDELQEGVMLTRAQILEADKNGWDKTGEFGLELLGVYDAERIFAEYDPVTGKKITGWQRAMATGMTLATLFPPAKGVVLLGKMGVKGLKALKLIENGAEVIKQTKNVLNPAVLKKMAQASYNTVIKGPIAKTSAYLKKAAENVKNIELSLNFNVFGQLNRFDPVFEGVGNVPGKTVGEIAEGISKSAREMVGKAKDTIVRFSGKGKGTGKKTSGEDVYGPYYDEAKELHEINPEWYPNPNESTIVKGQELKEARVEYQTLVRKKKLDKGHHVQGLSFGGENINSNIKVTGESTIPREKINDLNLDFYHKMGYGKEDAKILKIHKNEKGVILFGNNPQHTEVTVFQNKILKWQRNNNKR</sequence>
<dbReference type="Proteomes" id="UP000322997">
    <property type="component" value="Unassembled WGS sequence"/>
</dbReference>
<evidence type="ECO:0000256" key="2">
    <source>
        <dbReference type="ARBA" id="ARBA00022525"/>
    </source>
</evidence>
<accession>A0A5D4RS16</accession>
<dbReference type="Pfam" id="PF14449">
    <property type="entry name" value="PT-TG"/>
    <property type="match status" value="1"/>
</dbReference>
<keyword evidence="2" id="KW-0964">Secreted</keyword>
<name>A0A5D4RS16_9BACI</name>
<feature type="domain" description="Pre-toxin TG" evidence="4">
    <location>
        <begin position="88"/>
        <end position="157"/>
    </location>
</feature>
<dbReference type="GO" id="GO:0005576">
    <property type="term" value="C:extracellular region"/>
    <property type="evidence" value="ECO:0007669"/>
    <property type="project" value="UniProtKB-SubCell"/>
</dbReference>
<organism evidence="5 6">
    <name type="scientific">Rossellomorea marisflavi</name>
    <dbReference type="NCBI Taxonomy" id="189381"/>
    <lineage>
        <taxon>Bacteria</taxon>
        <taxon>Bacillati</taxon>
        <taxon>Bacillota</taxon>
        <taxon>Bacilli</taxon>
        <taxon>Bacillales</taxon>
        <taxon>Bacillaceae</taxon>
        <taxon>Rossellomorea</taxon>
    </lineage>
</organism>
<evidence type="ECO:0000313" key="5">
    <source>
        <dbReference type="EMBL" id="TYS52514.1"/>
    </source>
</evidence>
<evidence type="ECO:0000256" key="1">
    <source>
        <dbReference type="ARBA" id="ARBA00004613"/>
    </source>
</evidence>